<evidence type="ECO:0000256" key="1">
    <source>
        <dbReference type="ARBA" id="ARBA00006788"/>
    </source>
</evidence>
<name>A0A6P8YM58_THRPL</name>
<keyword evidence="3" id="KW-0175">Coiled coil</keyword>
<feature type="compositionally biased region" description="Basic and acidic residues" evidence="4">
    <location>
        <begin position="279"/>
        <end position="296"/>
    </location>
</feature>
<feature type="region of interest" description="Disordered" evidence="4">
    <location>
        <begin position="277"/>
        <end position="296"/>
    </location>
</feature>
<dbReference type="CTD" id="31179"/>
<dbReference type="Pfam" id="PF07763">
    <property type="entry name" value="FEZ"/>
    <property type="match status" value="1"/>
</dbReference>
<sequence>MRDSGGDKMAVGELKFEAPLAQFEEAEDWGSVDFSKTGGHGVAQDLQDDVRNSNSPLHTNNHNNHHNMNGMHASPDHHNQRNNAHVQCDDNVQLVDNLQLDNAAVLKANAAVAANAANATTKLNGVHGGDAGEDNFLAETFSGSLEDLVNTFDDKITKCFCNYDESVEKLAPVQVRTQEEIMNECQMWWTITGNFGNILPIDWSKSCARKLHMPALNLNECKDSTQDDGEADLSSEDEAVASDLDMHSLILSGLHADAEPVKTAEEVIREIDDMMQDTPSHELSHGSEESLLDENERKGKEVLMSPLYEEKLKTLSVSQLNELYLELEVLIRDFSETLIHELALRDELEEEKELKNSFISLLLAVQNRRRQHHVDKKRNSRNNGVGRLPSSAESKYLTTVIPYHMGGGPPTGQALQFLIKILKAINEDSPTVPALLTDYILKVLCPT</sequence>
<evidence type="ECO:0000256" key="3">
    <source>
        <dbReference type="ARBA" id="ARBA00023054"/>
    </source>
</evidence>
<protein>
    <submittedName>
        <fullName evidence="6">Fasciculation and elongation protein zeta-2 isoform X1</fullName>
    </submittedName>
</protein>
<dbReference type="GO" id="GO:0005737">
    <property type="term" value="C:cytoplasm"/>
    <property type="evidence" value="ECO:0007669"/>
    <property type="project" value="TreeGrafter"/>
</dbReference>
<organism evidence="6">
    <name type="scientific">Thrips palmi</name>
    <name type="common">Melon thrips</name>
    <dbReference type="NCBI Taxonomy" id="161013"/>
    <lineage>
        <taxon>Eukaryota</taxon>
        <taxon>Metazoa</taxon>
        <taxon>Ecdysozoa</taxon>
        <taxon>Arthropoda</taxon>
        <taxon>Hexapoda</taxon>
        <taxon>Insecta</taxon>
        <taxon>Pterygota</taxon>
        <taxon>Neoptera</taxon>
        <taxon>Paraneoptera</taxon>
        <taxon>Thysanoptera</taxon>
        <taxon>Terebrantia</taxon>
        <taxon>Thripoidea</taxon>
        <taxon>Thripidae</taxon>
        <taxon>Thrips</taxon>
    </lineage>
</organism>
<dbReference type="GeneID" id="117643426"/>
<evidence type="ECO:0000313" key="5">
    <source>
        <dbReference type="Proteomes" id="UP000515158"/>
    </source>
</evidence>
<dbReference type="AlphaFoldDB" id="A0A6P8YM58"/>
<dbReference type="OrthoDB" id="7959977at2759"/>
<comment type="similarity">
    <text evidence="1">Belongs to the zygin family.</text>
</comment>
<dbReference type="PANTHER" id="PTHR12394">
    <property type="entry name" value="ZYGIN"/>
    <property type="match status" value="1"/>
</dbReference>
<feature type="region of interest" description="Disordered" evidence="4">
    <location>
        <begin position="31"/>
        <end position="82"/>
    </location>
</feature>
<proteinExistence type="inferred from homology"/>
<evidence type="ECO:0000256" key="4">
    <source>
        <dbReference type="SAM" id="MobiDB-lite"/>
    </source>
</evidence>
<dbReference type="GO" id="GO:0030424">
    <property type="term" value="C:axon"/>
    <property type="evidence" value="ECO:0007669"/>
    <property type="project" value="TreeGrafter"/>
</dbReference>
<gene>
    <name evidence="6" type="primary">LOC117643426</name>
</gene>
<keyword evidence="5" id="KW-1185">Reference proteome</keyword>
<evidence type="ECO:0000313" key="6">
    <source>
        <dbReference type="RefSeq" id="XP_034238215.1"/>
    </source>
</evidence>
<keyword evidence="2" id="KW-0597">Phosphoprotein</keyword>
<dbReference type="InterPro" id="IPR011680">
    <property type="entry name" value="FEZ"/>
</dbReference>
<dbReference type="PANTHER" id="PTHR12394:SF12">
    <property type="entry name" value="LD08195P"/>
    <property type="match status" value="1"/>
</dbReference>
<dbReference type="KEGG" id="tpal:117643426"/>
<feature type="compositionally biased region" description="Low complexity" evidence="4">
    <location>
        <begin position="52"/>
        <end position="72"/>
    </location>
</feature>
<dbReference type="RefSeq" id="XP_034238215.1">
    <property type="nucleotide sequence ID" value="XM_034382324.1"/>
</dbReference>
<dbReference type="Proteomes" id="UP000515158">
    <property type="component" value="Unplaced"/>
</dbReference>
<reference evidence="6" key="1">
    <citation type="submission" date="2025-08" db="UniProtKB">
        <authorList>
            <consortium name="RefSeq"/>
        </authorList>
    </citation>
    <scope>IDENTIFICATION</scope>
    <source>
        <tissue evidence="6">Total insect</tissue>
    </source>
</reference>
<evidence type="ECO:0000256" key="2">
    <source>
        <dbReference type="ARBA" id="ARBA00022553"/>
    </source>
</evidence>
<accession>A0A6P8YM58</accession>